<dbReference type="PANTHER" id="PTHR43153">
    <property type="entry name" value="ELECTRON TRANSFER FLAVOPROTEIN ALPHA"/>
    <property type="match status" value="1"/>
</dbReference>
<evidence type="ECO:0000256" key="2">
    <source>
        <dbReference type="ARBA" id="ARBA00005817"/>
    </source>
</evidence>
<dbReference type="SUPFAM" id="SSF52402">
    <property type="entry name" value="Adenine nucleotide alpha hydrolases-like"/>
    <property type="match status" value="1"/>
</dbReference>
<organism evidence="9 10">
    <name type="scientific">Phaeodactylum tricornutum (strain CCAP 1055/1)</name>
    <dbReference type="NCBI Taxonomy" id="556484"/>
    <lineage>
        <taxon>Eukaryota</taxon>
        <taxon>Sar</taxon>
        <taxon>Stramenopiles</taxon>
        <taxon>Ochrophyta</taxon>
        <taxon>Bacillariophyta</taxon>
        <taxon>Bacillariophyceae</taxon>
        <taxon>Bacillariophycidae</taxon>
        <taxon>Naviculales</taxon>
        <taxon>Phaeodactylaceae</taxon>
        <taxon>Phaeodactylum</taxon>
    </lineage>
</organism>
<dbReference type="SUPFAM" id="SSF52467">
    <property type="entry name" value="DHS-like NAD/FAD-binding domain"/>
    <property type="match status" value="1"/>
</dbReference>
<evidence type="ECO:0008006" key="11">
    <source>
        <dbReference type="Google" id="ProtNLM"/>
    </source>
</evidence>
<dbReference type="PANTHER" id="PTHR43153:SF1">
    <property type="entry name" value="ELECTRON TRANSFER FLAVOPROTEIN SUBUNIT ALPHA, MITOCHONDRIAL"/>
    <property type="match status" value="1"/>
</dbReference>
<dbReference type="KEGG" id="pti:PHATRDRAFT_12373"/>
<evidence type="ECO:0000259" key="7">
    <source>
        <dbReference type="Pfam" id="PF00766"/>
    </source>
</evidence>
<dbReference type="PROSITE" id="PS00696">
    <property type="entry name" value="ETF_ALPHA"/>
    <property type="match status" value="1"/>
</dbReference>
<dbReference type="Gene3D" id="3.40.50.620">
    <property type="entry name" value="HUPs"/>
    <property type="match status" value="1"/>
</dbReference>
<dbReference type="Gene3D" id="3.40.50.1220">
    <property type="entry name" value="TPP-binding domain"/>
    <property type="match status" value="1"/>
</dbReference>
<dbReference type="eggNOG" id="KOG3954">
    <property type="taxonomic scope" value="Eukaryota"/>
</dbReference>
<dbReference type="AlphaFoldDB" id="B7FZ93"/>
<evidence type="ECO:0000313" key="10">
    <source>
        <dbReference type="Proteomes" id="UP000000759"/>
    </source>
</evidence>
<evidence type="ECO:0000256" key="5">
    <source>
        <dbReference type="ARBA" id="ARBA00022827"/>
    </source>
</evidence>
<dbReference type="EMBL" id="CM000611">
    <property type="protein sequence ID" value="EEC48302.1"/>
    <property type="molecule type" value="Genomic_DNA"/>
</dbReference>
<dbReference type="InParanoid" id="B7FZ93"/>
<evidence type="ECO:0000256" key="3">
    <source>
        <dbReference type="ARBA" id="ARBA00022448"/>
    </source>
</evidence>
<keyword evidence="5" id="KW-0274">FAD</keyword>
<keyword evidence="3" id="KW-0813">Transport</keyword>
<dbReference type="GO" id="GO:0050660">
    <property type="term" value="F:flavin adenine dinucleotide binding"/>
    <property type="evidence" value="ECO:0007669"/>
    <property type="project" value="InterPro"/>
</dbReference>
<comment type="similarity">
    <text evidence="2">Belongs to the ETF alpha-subunit/FixB family.</text>
</comment>
<evidence type="ECO:0000256" key="1">
    <source>
        <dbReference type="ARBA" id="ARBA00004305"/>
    </source>
</evidence>
<dbReference type="Proteomes" id="UP000000759">
    <property type="component" value="Chromosome 8"/>
</dbReference>
<dbReference type="HOGENOM" id="CLU_034178_0_1_1"/>
<dbReference type="InterPro" id="IPR014729">
    <property type="entry name" value="Rossmann-like_a/b/a_fold"/>
</dbReference>
<keyword evidence="6" id="KW-0249">Electron transport</keyword>
<feature type="domain" description="Electron transfer flavoprotein alpha/beta-subunit N-terminal" evidence="8">
    <location>
        <begin position="3"/>
        <end position="86"/>
    </location>
</feature>
<accession>B7FZ93</accession>
<dbReference type="GO" id="GO:0005759">
    <property type="term" value="C:mitochondrial matrix"/>
    <property type="evidence" value="ECO:0007669"/>
    <property type="project" value="UniProtKB-SubCell"/>
</dbReference>
<feature type="non-terminal residue" evidence="9">
    <location>
        <position position="1"/>
    </location>
</feature>
<dbReference type="InterPro" id="IPR029035">
    <property type="entry name" value="DHS-like_NAD/FAD-binding_dom"/>
</dbReference>
<dbReference type="Pfam" id="PF00766">
    <property type="entry name" value="ETF_alpha"/>
    <property type="match status" value="1"/>
</dbReference>
<dbReference type="InterPro" id="IPR014730">
    <property type="entry name" value="ETF_a/b_N"/>
</dbReference>
<comment type="subcellular location">
    <subcellularLocation>
        <location evidence="1">Mitochondrion matrix</location>
    </subcellularLocation>
</comment>
<keyword evidence="4" id="KW-0285">Flavoprotein</keyword>
<dbReference type="STRING" id="556484.B7FZ93"/>
<reference evidence="10" key="2">
    <citation type="submission" date="2008-08" db="EMBL/GenBank/DDBJ databases">
        <authorList>
            <consortium name="Diatom Consortium"/>
            <person name="Grigoriev I."/>
            <person name="Grimwood J."/>
            <person name="Kuo A."/>
            <person name="Otillar R.P."/>
            <person name="Salamov A."/>
            <person name="Detter J.C."/>
            <person name="Lindquist E."/>
            <person name="Shapiro H."/>
            <person name="Lucas S."/>
            <person name="Glavina del Rio T."/>
            <person name="Pitluck S."/>
            <person name="Rokhsar D."/>
            <person name="Bowler C."/>
        </authorList>
    </citation>
    <scope>GENOME REANNOTATION</scope>
    <source>
        <strain evidence="10">CCAP 1055/1</strain>
    </source>
</reference>
<dbReference type="GO" id="GO:0033539">
    <property type="term" value="P:fatty acid beta-oxidation using acyl-CoA dehydrogenase"/>
    <property type="evidence" value="ECO:0007669"/>
    <property type="project" value="TreeGrafter"/>
</dbReference>
<evidence type="ECO:0000256" key="6">
    <source>
        <dbReference type="ARBA" id="ARBA00022982"/>
    </source>
</evidence>
<dbReference type="InterPro" id="IPR014731">
    <property type="entry name" value="ETF_asu_C"/>
</dbReference>
<sequence length="224" mass="23401">AVVGTSSKFGATIIPRVAALLQVSPVTDIVQILAKDTFIRPMYAGNALAKVQTKEGFQVLSIRPTSFEKAPLQDTTVTVETIEVAEFTDSVWVGESVQQSDRPDLGSAAVVVSGGRGMQSGENFGLLEQLADKLGGGAVGASRAAVDAGMVPNDMQVGQTGKVVAPDLYLAVGISGAIQHLSGMRDSKTIVAINKDPDAPIFQVADYGLAQDLFEAVPELTEKL</sequence>
<dbReference type="GO" id="GO:0009055">
    <property type="term" value="F:electron transfer activity"/>
    <property type="evidence" value="ECO:0007669"/>
    <property type="project" value="InterPro"/>
</dbReference>
<dbReference type="FunFam" id="3.40.50.1220:FF:000001">
    <property type="entry name" value="Electron transfer flavoprotein, alpha subunit"/>
    <property type="match status" value="1"/>
</dbReference>
<dbReference type="RefSeq" id="XP_002180111.1">
    <property type="nucleotide sequence ID" value="XM_002180075.1"/>
</dbReference>
<gene>
    <name evidence="9" type="ORF">PHATRDRAFT_12373</name>
</gene>
<dbReference type="PaxDb" id="2850-Phatr12373"/>
<dbReference type="Pfam" id="PF01012">
    <property type="entry name" value="ETF"/>
    <property type="match status" value="1"/>
</dbReference>
<dbReference type="InterPro" id="IPR018206">
    <property type="entry name" value="ETF_asu_C_CS"/>
</dbReference>
<name>B7FZ93_PHATC</name>
<feature type="domain" description="Electron transfer flavoprotein alpha subunit C-terminal" evidence="7">
    <location>
        <begin position="104"/>
        <end position="185"/>
    </location>
</feature>
<evidence type="ECO:0000256" key="4">
    <source>
        <dbReference type="ARBA" id="ARBA00022630"/>
    </source>
</evidence>
<evidence type="ECO:0000313" key="9">
    <source>
        <dbReference type="EMBL" id="EEC48302.1"/>
    </source>
</evidence>
<evidence type="ECO:0000259" key="8">
    <source>
        <dbReference type="Pfam" id="PF01012"/>
    </source>
</evidence>
<protein>
    <recommendedName>
        <fullName evidence="11">Electron transfer flavoprotein subunit alpha</fullName>
    </recommendedName>
</protein>
<dbReference type="GeneID" id="7201022"/>
<keyword evidence="10" id="KW-1185">Reference proteome</keyword>
<reference evidence="9 10" key="1">
    <citation type="journal article" date="2008" name="Nature">
        <title>The Phaeodactylum genome reveals the evolutionary history of diatom genomes.</title>
        <authorList>
            <person name="Bowler C."/>
            <person name="Allen A.E."/>
            <person name="Badger J.H."/>
            <person name="Grimwood J."/>
            <person name="Jabbari K."/>
            <person name="Kuo A."/>
            <person name="Maheswari U."/>
            <person name="Martens C."/>
            <person name="Maumus F."/>
            <person name="Otillar R.P."/>
            <person name="Rayko E."/>
            <person name="Salamov A."/>
            <person name="Vandepoele K."/>
            <person name="Beszteri B."/>
            <person name="Gruber A."/>
            <person name="Heijde M."/>
            <person name="Katinka M."/>
            <person name="Mock T."/>
            <person name="Valentin K."/>
            <person name="Verret F."/>
            <person name="Berges J.A."/>
            <person name="Brownlee C."/>
            <person name="Cadoret J.P."/>
            <person name="Chiovitti A."/>
            <person name="Choi C.J."/>
            <person name="Coesel S."/>
            <person name="De Martino A."/>
            <person name="Detter J.C."/>
            <person name="Durkin C."/>
            <person name="Falciatore A."/>
            <person name="Fournet J."/>
            <person name="Haruta M."/>
            <person name="Huysman M.J."/>
            <person name="Jenkins B.D."/>
            <person name="Jiroutova K."/>
            <person name="Jorgensen R.E."/>
            <person name="Joubert Y."/>
            <person name="Kaplan A."/>
            <person name="Kroger N."/>
            <person name="Kroth P.G."/>
            <person name="La Roche J."/>
            <person name="Lindquist E."/>
            <person name="Lommer M."/>
            <person name="Martin-Jezequel V."/>
            <person name="Lopez P.J."/>
            <person name="Lucas S."/>
            <person name="Mangogna M."/>
            <person name="McGinnis K."/>
            <person name="Medlin L.K."/>
            <person name="Montsant A."/>
            <person name="Oudot-Le Secq M.P."/>
            <person name="Napoli C."/>
            <person name="Obornik M."/>
            <person name="Parker M.S."/>
            <person name="Petit J.L."/>
            <person name="Porcel B.M."/>
            <person name="Poulsen N."/>
            <person name="Robison M."/>
            <person name="Rychlewski L."/>
            <person name="Rynearson T.A."/>
            <person name="Schmutz J."/>
            <person name="Shapiro H."/>
            <person name="Siaut M."/>
            <person name="Stanley M."/>
            <person name="Sussman M.R."/>
            <person name="Taylor A.R."/>
            <person name="Vardi A."/>
            <person name="von Dassow P."/>
            <person name="Vyverman W."/>
            <person name="Willis A."/>
            <person name="Wyrwicz L.S."/>
            <person name="Rokhsar D.S."/>
            <person name="Weissenbach J."/>
            <person name="Armbrust E.V."/>
            <person name="Green B.R."/>
            <person name="Van de Peer Y."/>
            <person name="Grigoriev I.V."/>
        </authorList>
    </citation>
    <scope>NUCLEOTIDE SEQUENCE [LARGE SCALE GENOMIC DNA]</scope>
    <source>
        <strain evidence="9 10">CCAP 1055/1</strain>
    </source>
</reference>
<proteinExistence type="inferred from homology"/>
<dbReference type="OrthoDB" id="1715808at2759"/>
<dbReference type="InterPro" id="IPR001308">
    <property type="entry name" value="ETF_a/FixB"/>
</dbReference>